<feature type="region of interest" description="Disordered" evidence="1">
    <location>
        <begin position="273"/>
        <end position="325"/>
    </location>
</feature>
<dbReference type="KEGG" id="vg:65102696"/>
<keyword evidence="3" id="KW-1185">Reference proteome</keyword>
<name>A0A3Q8J4E5_9GAMA</name>
<gene>
    <name evidence="2" type="primary">ORF45</name>
</gene>
<reference evidence="2" key="1">
    <citation type="submission" date="2017-11" db="EMBL/GenBank/DDBJ databases">
        <title>The distinct marsupial branch of gammaherpesviruses includes novel host-derived genes seldom found in other viruses.</title>
        <authorList>
            <person name="Vaz P.K."/>
        </authorList>
    </citation>
    <scope>NUCLEOTIDE SEQUENCE</scope>
    <source>
        <strain evidence="2">V3187/11</strain>
    </source>
</reference>
<dbReference type="Proteomes" id="UP000679767">
    <property type="component" value="Segment"/>
</dbReference>
<organism evidence="2">
    <name type="scientific">Vombatid gammaherpesvirus 1</name>
    <dbReference type="NCBI Taxonomy" id="2052651"/>
    <lineage>
        <taxon>Viruses</taxon>
        <taxon>Duplodnaviria</taxon>
        <taxon>Heunggongvirae</taxon>
        <taxon>Peploviricota</taxon>
        <taxon>Herviviricetes</taxon>
        <taxon>Herpesvirales</taxon>
        <taxon>Orthoherpesviridae</taxon>
        <taxon>Gammaherpesvirinae</taxon>
        <taxon>Manticavirus</taxon>
        <taxon>Manticavirus vombatidgamma1</taxon>
    </lineage>
</organism>
<evidence type="ECO:0000256" key="1">
    <source>
        <dbReference type="SAM" id="MobiDB-lite"/>
    </source>
</evidence>
<dbReference type="RefSeq" id="YP_010087412.1">
    <property type="nucleotide sequence ID" value="NC_055554.1"/>
</dbReference>
<feature type="compositionally biased region" description="Basic residues" evidence="1">
    <location>
        <begin position="285"/>
        <end position="296"/>
    </location>
</feature>
<feature type="compositionally biased region" description="Low complexity" evidence="1">
    <location>
        <begin position="175"/>
        <end position="185"/>
    </location>
</feature>
<dbReference type="GeneID" id="65102696"/>
<dbReference type="EMBL" id="MG452721">
    <property type="protein sequence ID" value="AZB49142.1"/>
    <property type="molecule type" value="Genomic_DNA"/>
</dbReference>
<protein>
    <submittedName>
        <fullName evidence="2">Uncharacterized protein</fullName>
    </submittedName>
</protein>
<evidence type="ECO:0000313" key="2">
    <source>
        <dbReference type="EMBL" id="AZB49142.1"/>
    </source>
</evidence>
<sequence>MSDQHGPDTSVKDLRGLLQMRFPGRYVGNICRKPSRHPLVRDMMYLEGVMSADHEFNDLDLDDLSDDAFLSDSDDEFAPTVAPEDGVIRYRRENPNVPLSHYPPGVKLRLRQMAPNRAVASMLLGPRYVDMDTDDVNEEIQHNWNILLGLLDLVGEPGISGCGHRSSIRGVDDNSMYSSSSSVPSVLRNAGSDSSDSMSSSLSTPEVLKGIQDGGDEGTDICMQRETVIKFAGKRHRSTDTGDNSVTIQMTLEDGGNDRHTVASGSGIIYISSTESTGASPRAPGCRKRRRQKSKSVSKGSGPSPTDPRSSGRLATKTPPIHDGTDYLWSWDA</sequence>
<feature type="compositionally biased region" description="Low complexity" evidence="1">
    <location>
        <begin position="192"/>
        <end position="203"/>
    </location>
</feature>
<proteinExistence type="predicted"/>
<accession>A0A3Q8J4E5</accession>
<feature type="region of interest" description="Disordered" evidence="1">
    <location>
        <begin position="165"/>
        <end position="221"/>
    </location>
</feature>
<evidence type="ECO:0000313" key="3">
    <source>
        <dbReference type="Proteomes" id="UP000679767"/>
    </source>
</evidence>